<dbReference type="InterPro" id="IPR008334">
    <property type="entry name" value="5'-Nucleotdase_C"/>
</dbReference>
<feature type="domain" description="5'-Nucleotidase C-terminal" evidence="6">
    <location>
        <begin position="355"/>
        <end position="514"/>
    </location>
</feature>
<dbReference type="PRINTS" id="PR01607">
    <property type="entry name" value="APYRASEFAMLY"/>
</dbReference>
<evidence type="ECO:0000313" key="8">
    <source>
        <dbReference type="Proteomes" id="UP001235966"/>
    </source>
</evidence>
<dbReference type="InterPro" id="IPR029052">
    <property type="entry name" value="Metallo-depent_PP-like"/>
</dbReference>
<comment type="caution">
    <text evidence="7">The sequence shown here is derived from an EMBL/GenBank/DDBJ whole genome shotgun (WGS) entry which is preliminary data.</text>
</comment>
<keyword evidence="2 7" id="KW-0378">Hydrolase</keyword>
<feature type="compositionally biased region" description="Basic and acidic residues" evidence="3">
    <location>
        <begin position="694"/>
        <end position="715"/>
    </location>
</feature>
<comment type="similarity">
    <text evidence="2">Belongs to the 5'-nucleotidase family.</text>
</comment>
<reference evidence="7 8" key="1">
    <citation type="submission" date="2023-07" db="EMBL/GenBank/DDBJ databases">
        <title>Sequencing the genomes of 1000 actinobacteria strains.</title>
        <authorList>
            <person name="Klenk H.-P."/>
        </authorList>
    </citation>
    <scope>NUCLEOTIDE SEQUENCE [LARGE SCALE GENOMIC DNA]</scope>
    <source>
        <strain evidence="7 8">DSM 102162</strain>
    </source>
</reference>
<gene>
    <name evidence="7" type="ORF">J2S49_001347</name>
</gene>
<evidence type="ECO:0000256" key="3">
    <source>
        <dbReference type="SAM" id="MobiDB-lite"/>
    </source>
</evidence>
<keyword evidence="2" id="KW-0547">Nucleotide-binding</keyword>
<feature type="compositionally biased region" description="Polar residues" evidence="3">
    <location>
        <begin position="725"/>
        <end position="738"/>
    </location>
</feature>
<keyword evidence="8" id="KW-1185">Reference proteome</keyword>
<dbReference type="EC" id="3.1.3.5" evidence="7"/>
<name>A0ABT9ND24_9ACTO</name>
<dbReference type="SUPFAM" id="SSF56300">
    <property type="entry name" value="Metallo-dependent phosphatases"/>
    <property type="match status" value="1"/>
</dbReference>
<keyword evidence="1 2" id="KW-0732">Signal</keyword>
<dbReference type="GO" id="GO:0008253">
    <property type="term" value="F:5'-nucleotidase activity"/>
    <property type="evidence" value="ECO:0007669"/>
    <property type="project" value="UniProtKB-EC"/>
</dbReference>
<dbReference type="RefSeq" id="WP_307014633.1">
    <property type="nucleotide sequence ID" value="NZ_JAUSQW010000001.1"/>
</dbReference>
<accession>A0ABT9ND24</accession>
<dbReference type="InterPro" id="IPR036907">
    <property type="entry name" value="5'-Nucleotdase_C_sf"/>
</dbReference>
<evidence type="ECO:0000256" key="2">
    <source>
        <dbReference type="RuleBase" id="RU362119"/>
    </source>
</evidence>
<dbReference type="Pfam" id="PF02872">
    <property type="entry name" value="5_nucleotid_C"/>
    <property type="match status" value="1"/>
</dbReference>
<evidence type="ECO:0000313" key="7">
    <source>
        <dbReference type="EMBL" id="MDP9801271.1"/>
    </source>
</evidence>
<dbReference type="Proteomes" id="UP001235966">
    <property type="component" value="Unassembled WGS sequence"/>
</dbReference>
<evidence type="ECO:0000259" key="5">
    <source>
        <dbReference type="Pfam" id="PF00149"/>
    </source>
</evidence>
<proteinExistence type="inferred from homology"/>
<dbReference type="SUPFAM" id="SSF55816">
    <property type="entry name" value="5'-nucleotidase (syn. UDP-sugar hydrolase), C-terminal domain"/>
    <property type="match status" value="1"/>
</dbReference>
<protein>
    <submittedName>
        <fullName evidence="7">5'-nucleotidase</fullName>
        <ecNumber evidence="7">3.1.3.5</ecNumber>
    </submittedName>
</protein>
<evidence type="ECO:0000259" key="6">
    <source>
        <dbReference type="Pfam" id="PF02872"/>
    </source>
</evidence>
<feature type="region of interest" description="Disordered" evidence="3">
    <location>
        <begin position="673"/>
        <end position="742"/>
    </location>
</feature>
<dbReference type="Gene3D" id="3.60.21.10">
    <property type="match status" value="1"/>
</dbReference>
<dbReference type="PANTHER" id="PTHR11575:SF24">
    <property type="entry name" value="5'-NUCLEOTIDASE"/>
    <property type="match status" value="1"/>
</dbReference>
<evidence type="ECO:0000256" key="1">
    <source>
        <dbReference type="ARBA" id="ARBA00022729"/>
    </source>
</evidence>
<dbReference type="PANTHER" id="PTHR11575">
    <property type="entry name" value="5'-NUCLEOTIDASE-RELATED"/>
    <property type="match status" value="1"/>
</dbReference>
<dbReference type="InterPro" id="IPR004843">
    <property type="entry name" value="Calcineurin-like_PHP"/>
</dbReference>
<evidence type="ECO:0000256" key="4">
    <source>
        <dbReference type="SAM" id="Phobius"/>
    </source>
</evidence>
<dbReference type="InterPro" id="IPR006179">
    <property type="entry name" value="5_nucleotidase/apyrase"/>
</dbReference>
<keyword evidence="4" id="KW-1133">Transmembrane helix</keyword>
<keyword evidence="4" id="KW-0472">Membrane</keyword>
<dbReference type="EMBL" id="JAUSQW010000001">
    <property type="protein sequence ID" value="MDP9801271.1"/>
    <property type="molecule type" value="Genomic_DNA"/>
</dbReference>
<feature type="chain" id="PRO_5045003803" evidence="2">
    <location>
        <begin position="27"/>
        <end position="770"/>
    </location>
</feature>
<organism evidence="7 8">
    <name type="scientific">Arcanobacterium wilhelmae</name>
    <dbReference type="NCBI Taxonomy" id="1803177"/>
    <lineage>
        <taxon>Bacteria</taxon>
        <taxon>Bacillati</taxon>
        <taxon>Actinomycetota</taxon>
        <taxon>Actinomycetes</taxon>
        <taxon>Actinomycetales</taxon>
        <taxon>Actinomycetaceae</taxon>
        <taxon>Arcanobacterium</taxon>
    </lineage>
</organism>
<feature type="domain" description="Calcineurin-like phosphoesterase" evidence="5">
    <location>
        <begin position="47"/>
        <end position="256"/>
    </location>
</feature>
<sequence length="770" mass="80802">MRNHARFAVGSLATAALAFAPLTAMAAPAGSETTGGSDVVTLDLYNLTDIHGHIEAVPGKAEGTYKEAGLAAASCYFKQAKKANPNSQLTLLGDNIGASPFTSGSDNDNPTIAALNEMEVFASTIGNHEFDKGVPALKDRFAGKNGFTQIKFDYLGANVEGLKELGSYKIWTSPSGVKVAFIGAIEDDVATKLAPGTVDMLKFNKPVPIINSLATKLKAEKKADVVIAMFDNDVERSYPLMGKDVDGIMGGDTHKPYFDFNMVKANDGHTITATASGSFTDNMSNLQIKFDKATGKVVESKAIKIDATTLVGCGEDPAVKAIVDKAVAKAKEAKAKVVTEGTGNFYRGIQTTTKDGKVTVGENRGTESTLGSLIGDAMKGAFKDLDGKPIDIGIINAGGIRADLEPKDGKVTVGDIFAFMPFSNEVGYVKMTGAQFTTLLEQQWKTLGKDSSRPMLKLGLSSNVKYTYDPTKPMGERITSVLIDNMPIDPAKVYSVGSVTFLLAGGDSFDVLKDPSIAKTLTTVSNPLALDREWMESYLKANPKVQPRTVTQSTGITFEPTVKGTDVEATVALRGLSFTHEGEFMPKEVTIKLGDASAKVAVNNTLEDANAANENAVITADGVGFTEPVMLQTKAVCTAPAGGTVHLPLTVTAPDGTEIVSAAAGLGMDAMCPAAPKADDKNKGGQNDQSGTDDQQKKDDQPNKDDQSGTKDQKSQHGNNAGDKPNTNANGKPNTGSMPMTGVDAASASLAMLVLLGLGGAAISVRKARK</sequence>
<feature type="transmembrane region" description="Helical" evidence="4">
    <location>
        <begin position="745"/>
        <end position="765"/>
    </location>
</feature>
<feature type="signal peptide" evidence="2">
    <location>
        <begin position="1"/>
        <end position="26"/>
    </location>
</feature>
<dbReference type="Gene3D" id="3.90.780.10">
    <property type="entry name" value="5'-Nucleotidase, C-terminal domain"/>
    <property type="match status" value="1"/>
</dbReference>
<keyword evidence="4" id="KW-0812">Transmembrane</keyword>
<dbReference type="Pfam" id="PF00149">
    <property type="entry name" value="Metallophos"/>
    <property type="match status" value="1"/>
</dbReference>